<dbReference type="Proteomes" id="UP000314294">
    <property type="component" value="Unassembled WGS sequence"/>
</dbReference>
<accession>A0A4Z2ECQ4</accession>
<feature type="region of interest" description="Disordered" evidence="1">
    <location>
        <begin position="1"/>
        <end position="110"/>
    </location>
</feature>
<protein>
    <submittedName>
        <fullName evidence="2">Uncharacterized protein</fullName>
    </submittedName>
</protein>
<evidence type="ECO:0000256" key="1">
    <source>
        <dbReference type="SAM" id="MobiDB-lite"/>
    </source>
</evidence>
<name>A0A4Z2ECQ4_9TELE</name>
<reference evidence="2 3" key="1">
    <citation type="submission" date="2019-03" db="EMBL/GenBank/DDBJ databases">
        <title>First draft genome of Liparis tanakae, snailfish: a comprehensive survey of snailfish specific genes.</title>
        <authorList>
            <person name="Kim W."/>
            <person name="Song I."/>
            <person name="Jeong J.-H."/>
            <person name="Kim D."/>
            <person name="Kim S."/>
            <person name="Ryu S."/>
            <person name="Song J.Y."/>
            <person name="Lee S.K."/>
        </authorList>
    </citation>
    <scope>NUCLEOTIDE SEQUENCE [LARGE SCALE GENOMIC DNA]</scope>
    <source>
        <tissue evidence="2">Muscle</tissue>
    </source>
</reference>
<dbReference type="AlphaFoldDB" id="A0A4Z2ECQ4"/>
<dbReference type="EMBL" id="SRLO01009707">
    <property type="protein sequence ID" value="TNN26687.1"/>
    <property type="molecule type" value="Genomic_DNA"/>
</dbReference>
<proteinExistence type="predicted"/>
<sequence length="110" mass="12127">MWPEGALHSSPSTGRAQLRGRVTEQKPRGGSTMTHIPGGTHVLRGQDQDQTESGPEVNRVRTRPGQDQDQTRPGPDRVSTRTRPGQDLDQTGSGPGPDRTRTWTRPGHWE</sequence>
<gene>
    <name evidence="2" type="ORF">EYF80_063177</name>
</gene>
<evidence type="ECO:0000313" key="2">
    <source>
        <dbReference type="EMBL" id="TNN26687.1"/>
    </source>
</evidence>
<feature type="compositionally biased region" description="Basic and acidic residues" evidence="1">
    <location>
        <begin position="64"/>
        <end position="79"/>
    </location>
</feature>
<comment type="caution">
    <text evidence="2">The sequence shown here is derived from an EMBL/GenBank/DDBJ whole genome shotgun (WGS) entry which is preliminary data.</text>
</comment>
<evidence type="ECO:0000313" key="3">
    <source>
        <dbReference type="Proteomes" id="UP000314294"/>
    </source>
</evidence>
<organism evidence="2 3">
    <name type="scientific">Liparis tanakae</name>
    <name type="common">Tanaka's snailfish</name>
    <dbReference type="NCBI Taxonomy" id="230148"/>
    <lineage>
        <taxon>Eukaryota</taxon>
        <taxon>Metazoa</taxon>
        <taxon>Chordata</taxon>
        <taxon>Craniata</taxon>
        <taxon>Vertebrata</taxon>
        <taxon>Euteleostomi</taxon>
        <taxon>Actinopterygii</taxon>
        <taxon>Neopterygii</taxon>
        <taxon>Teleostei</taxon>
        <taxon>Neoteleostei</taxon>
        <taxon>Acanthomorphata</taxon>
        <taxon>Eupercaria</taxon>
        <taxon>Perciformes</taxon>
        <taxon>Cottioidei</taxon>
        <taxon>Cottales</taxon>
        <taxon>Liparidae</taxon>
        <taxon>Liparis</taxon>
    </lineage>
</organism>
<keyword evidence="3" id="KW-1185">Reference proteome</keyword>